<evidence type="ECO:0000256" key="13">
    <source>
        <dbReference type="ARBA" id="ARBA00023315"/>
    </source>
</evidence>
<dbReference type="PANTHER" id="PTHR22589:SF103">
    <property type="entry name" value="CARNITINE O-ACETYL-TRANSFERASE, ISOFORM A-RELATED"/>
    <property type="match status" value="1"/>
</dbReference>
<feature type="active site" description="Proton acceptor" evidence="18">
    <location>
        <position position="390"/>
    </location>
</feature>
<keyword evidence="10" id="KW-0496">Mitochondrion</keyword>
<dbReference type="AlphaFoldDB" id="A0A507F7A1"/>
<organism evidence="21 22">
    <name type="scientific">Chytriomyces confervae</name>
    <dbReference type="NCBI Taxonomy" id="246404"/>
    <lineage>
        <taxon>Eukaryota</taxon>
        <taxon>Fungi</taxon>
        <taxon>Fungi incertae sedis</taxon>
        <taxon>Chytridiomycota</taxon>
        <taxon>Chytridiomycota incertae sedis</taxon>
        <taxon>Chytridiomycetes</taxon>
        <taxon>Chytridiales</taxon>
        <taxon>Chytriomycetaceae</taxon>
        <taxon>Chytriomyces</taxon>
    </lineage>
</organism>
<dbReference type="Proteomes" id="UP000320333">
    <property type="component" value="Unassembled WGS sequence"/>
</dbReference>
<keyword evidence="8" id="KW-0809">Transit peptide</keyword>
<feature type="domain" description="Choline/carnitine acyltransferase" evidence="20">
    <location>
        <begin position="128"/>
        <end position="181"/>
    </location>
</feature>
<comment type="caution">
    <text evidence="21">The sequence shown here is derived from an EMBL/GenBank/DDBJ whole genome shotgun (WGS) entry which is preliminary data.</text>
</comment>
<dbReference type="Gene3D" id="3.30.559.70">
    <property type="entry name" value="Choline/Carnitine o-acyltransferase, domain 2"/>
    <property type="match status" value="1"/>
</dbReference>
<comment type="similarity">
    <text evidence="3">Belongs to the carnitine/choline acetyltransferase family.</text>
</comment>
<evidence type="ECO:0000256" key="4">
    <source>
        <dbReference type="ARBA" id="ARBA00022448"/>
    </source>
</evidence>
<dbReference type="EC" id="2.3.1.7" evidence="16"/>
<evidence type="ECO:0000256" key="3">
    <source>
        <dbReference type="ARBA" id="ARBA00005232"/>
    </source>
</evidence>
<dbReference type="GO" id="GO:0005777">
    <property type="term" value="C:peroxisome"/>
    <property type="evidence" value="ECO:0007669"/>
    <property type="project" value="UniProtKB-SubCell"/>
</dbReference>
<evidence type="ECO:0000256" key="16">
    <source>
        <dbReference type="ARBA" id="ARBA00066910"/>
    </source>
</evidence>
<evidence type="ECO:0000256" key="17">
    <source>
        <dbReference type="ARBA" id="ARBA00073438"/>
    </source>
</evidence>
<name>A0A507F7A1_9FUNG</name>
<dbReference type="Gene3D" id="3.30.559.10">
    <property type="entry name" value="Chloramphenicol acetyltransferase-like domain"/>
    <property type="match status" value="2"/>
</dbReference>
<keyword evidence="11" id="KW-0472">Membrane</keyword>
<keyword evidence="13" id="KW-0012">Acyltransferase</keyword>
<keyword evidence="9" id="KW-0443">Lipid metabolism</keyword>
<feature type="domain" description="Choline/carnitine acyltransferase" evidence="20">
    <location>
        <begin position="190"/>
        <end position="655"/>
    </location>
</feature>
<evidence type="ECO:0000256" key="12">
    <source>
        <dbReference type="ARBA" id="ARBA00023140"/>
    </source>
</evidence>
<comment type="catalytic activity">
    <reaction evidence="14">
        <text>(R)-carnitine + acetyl-CoA = O-acetyl-(R)-carnitine + CoA</text>
        <dbReference type="Rhea" id="RHEA:21136"/>
        <dbReference type="ChEBI" id="CHEBI:16347"/>
        <dbReference type="ChEBI" id="CHEBI:57287"/>
        <dbReference type="ChEBI" id="CHEBI:57288"/>
        <dbReference type="ChEBI" id="CHEBI:57589"/>
        <dbReference type="EC" id="2.3.1.7"/>
    </reaction>
</comment>
<keyword evidence="7" id="KW-0276">Fatty acid metabolism</keyword>
<keyword evidence="12" id="KW-0576">Peroxisome</keyword>
<evidence type="ECO:0000256" key="10">
    <source>
        <dbReference type="ARBA" id="ARBA00023128"/>
    </source>
</evidence>
<evidence type="ECO:0000313" key="21">
    <source>
        <dbReference type="EMBL" id="TPX71266.1"/>
    </source>
</evidence>
<comment type="function">
    <text evidence="15">Carnitine acetylase is specific for short chain fatty acids. Carnitine acetylase seems to affect the flux through the pyruvate dehydrogenase complex. It may be involved as well in the transport of acetyl-CoA into mitochondria.</text>
</comment>
<evidence type="ECO:0000256" key="19">
    <source>
        <dbReference type="SAM" id="MobiDB-lite"/>
    </source>
</evidence>
<evidence type="ECO:0000313" key="22">
    <source>
        <dbReference type="Proteomes" id="UP000320333"/>
    </source>
</evidence>
<evidence type="ECO:0000256" key="18">
    <source>
        <dbReference type="PIRSR" id="PIRSR600542-1"/>
    </source>
</evidence>
<dbReference type="InterPro" id="IPR042231">
    <property type="entry name" value="Cho/carn_acyl_trans_2"/>
</dbReference>
<evidence type="ECO:0000256" key="6">
    <source>
        <dbReference type="ARBA" id="ARBA00022792"/>
    </source>
</evidence>
<dbReference type="GO" id="GO:0004092">
    <property type="term" value="F:carnitine O-acetyltransferase activity"/>
    <property type="evidence" value="ECO:0007669"/>
    <property type="project" value="UniProtKB-EC"/>
</dbReference>
<dbReference type="OrthoDB" id="240216at2759"/>
<keyword evidence="6" id="KW-0999">Mitochondrion inner membrane</keyword>
<dbReference type="PANTHER" id="PTHR22589">
    <property type="entry name" value="CARNITINE O-ACYLTRANSFERASE"/>
    <property type="match status" value="1"/>
</dbReference>
<dbReference type="GO" id="GO:0009437">
    <property type="term" value="P:carnitine metabolic process"/>
    <property type="evidence" value="ECO:0007669"/>
    <property type="project" value="TreeGrafter"/>
</dbReference>
<feature type="compositionally biased region" description="Basic residues" evidence="19">
    <location>
        <begin position="1"/>
        <end position="20"/>
    </location>
</feature>
<evidence type="ECO:0000256" key="7">
    <source>
        <dbReference type="ARBA" id="ARBA00022832"/>
    </source>
</evidence>
<dbReference type="STRING" id="246404.A0A507F7A1"/>
<dbReference type="FunFam" id="3.30.559.70:FF:000007">
    <property type="entry name" value="Carnitine O-acetyltransferase, mitochondrial"/>
    <property type="match status" value="1"/>
</dbReference>
<dbReference type="EMBL" id="QEAP01000260">
    <property type="protein sequence ID" value="TPX71266.1"/>
    <property type="molecule type" value="Genomic_DNA"/>
</dbReference>
<keyword evidence="5" id="KW-0808">Transferase</keyword>
<proteinExistence type="inferred from homology"/>
<dbReference type="InterPro" id="IPR039551">
    <property type="entry name" value="Cho/carn_acyl_trans"/>
</dbReference>
<feature type="compositionally biased region" description="Low complexity" evidence="19">
    <location>
        <begin position="24"/>
        <end position="34"/>
    </location>
</feature>
<dbReference type="Pfam" id="PF00755">
    <property type="entry name" value="Carn_acyltransf"/>
    <property type="match status" value="2"/>
</dbReference>
<dbReference type="GO" id="GO:0005743">
    <property type="term" value="C:mitochondrial inner membrane"/>
    <property type="evidence" value="ECO:0007669"/>
    <property type="project" value="UniProtKB-SubCell"/>
</dbReference>
<evidence type="ECO:0000256" key="8">
    <source>
        <dbReference type="ARBA" id="ARBA00022946"/>
    </source>
</evidence>
<feature type="region of interest" description="Disordered" evidence="19">
    <location>
        <begin position="1"/>
        <end position="39"/>
    </location>
</feature>
<evidence type="ECO:0000256" key="2">
    <source>
        <dbReference type="ARBA" id="ARBA00004443"/>
    </source>
</evidence>
<dbReference type="InterPro" id="IPR000542">
    <property type="entry name" value="Carn_acyl_trans"/>
</dbReference>
<dbReference type="InterPro" id="IPR023213">
    <property type="entry name" value="CAT-like_dom_sf"/>
</dbReference>
<evidence type="ECO:0000256" key="5">
    <source>
        <dbReference type="ARBA" id="ARBA00022679"/>
    </source>
</evidence>
<evidence type="ECO:0000256" key="15">
    <source>
        <dbReference type="ARBA" id="ARBA00053195"/>
    </source>
</evidence>
<keyword evidence="22" id="KW-1185">Reference proteome</keyword>
<keyword evidence="4" id="KW-0813">Transport</keyword>
<dbReference type="GO" id="GO:0006631">
    <property type="term" value="P:fatty acid metabolic process"/>
    <property type="evidence" value="ECO:0007669"/>
    <property type="project" value="UniProtKB-KW"/>
</dbReference>
<gene>
    <name evidence="21" type="ORF">CcCBS67573_g06277</name>
</gene>
<evidence type="ECO:0000256" key="11">
    <source>
        <dbReference type="ARBA" id="ARBA00023136"/>
    </source>
</evidence>
<accession>A0A507F7A1</accession>
<evidence type="ECO:0000256" key="1">
    <source>
        <dbReference type="ARBA" id="ARBA00004275"/>
    </source>
</evidence>
<comment type="subcellular location">
    <subcellularLocation>
        <location evidence="2">Mitochondrion inner membrane</location>
        <topology evidence="2">Peripheral membrane protein</topology>
        <orientation evidence="2">Matrix side</orientation>
    </subcellularLocation>
    <subcellularLocation>
        <location evidence="1">Peroxisome</location>
    </subcellularLocation>
</comment>
<sequence length="671" mass="74995">MEPASLKKRSQSRLRTRTRRNHEQASSQTSEASSMPAVVSVPQSASNPMFAYLNMFLSTIGFKSKSSQWNLGEYSEAHLSDEAALEAVERDIATTLKTPLPPPVPMAVMTPCPTSGTLYKYQSDLPRLPIPTLEETGATYLKSIRPLVTDEQYEKTAAAVHEFLKPGGVGEELQRRLIAHDQSFVDVKKHVNKPAGRAAEIITAAMEFRRLVTSQELVPDMARKAPLCVNQYRYLFNSCRIPQRGEDIARTADPSENNHIIVMRKNQFYVLELVVDGRQLSTTEIESQIELIYFFAGDHKDLPIGAFTTQDRDSWFKLREKFISVSSKNMLSLDKIETSAFVVCLDDTTPVTYEERAMSCWVGDGRNRFFDKSCEFIIFDNGVAGFNGEHSMMDATPTSRMCEFILEGLEKGKFNHGVSAGQKLDPPRKLSFDLTASVIRDVRAAEEKFDALVAQHDLKVVVFEGYGKNAIKKLGCSPDAYAQMAIQLAYYKTYGKCVATYESAQTKKYAYGRTETGRSVSVESVAWVKGMQDESLSLEEKGQLGRKAVAAQSSYMALAADGRGVDRHLLGLRLLIKPGEKKPALFTDASFALSSHWALSTSQITSEYFLGYGWGQVVSDGYGVAYMIKEESLHFNLVSLNLHNDVFRYNFLEALREMRPAFEATIPPPKK</sequence>
<evidence type="ECO:0000256" key="9">
    <source>
        <dbReference type="ARBA" id="ARBA00023098"/>
    </source>
</evidence>
<protein>
    <recommendedName>
        <fullName evidence="17">Carnitine O-acetyltransferase, mitochondrial</fullName>
        <ecNumber evidence="16">2.3.1.7</ecNumber>
    </recommendedName>
</protein>
<evidence type="ECO:0000256" key="14">
    <source>
        <dbReference type="ARBA" id="ARBA00052702"/>
    </source>
</evidence>
<reference evidence="21 22" key="1">
    <citation type="journal article" date="2019" name="Sci. Rep.">
        <title>Comparative genomics of chytrid fungi reveal insights into the obligate biotrophic and pathogenic lifestyle of Synchytrium endobioticum.</title>
        <authorList>
            <person name="van de Vossenberg B.T.L.H."/>
            <person name="Warris S."/>
            <person name="Nguyen H.D.T."/>
            <person name="van Gent-Pelzer M.P.E."/>
            <person name="Joly D.L."/>
            <person name="van de Geest H.C."/>
            <person name="Bonants P.J.M."/>
            <person name="Smith D.S."/>
            <person name="Levesque C.A."/>
            <person name="van der Lee T.A.J."/>
        </authorList>
    </citation>
    <scope>NUCLEOTIDE SEQUENCE [LARGE SCALE GENOMIC DNA]</scope>
    <source>
        <strain evidence="21 22">CBS 675.73</strain>
    </source>
</reference>
<dbReference type="SUPFAM" id="SSF52777">
    <property type="entry name" value="CoA-dependent acyltransferases"/>
    <property type="match status" value="2"/>
</dbReference>
<evidence type="ECO:0000259" key="20">
    <source>
        <dbReference type="Pfam" id="PF00755"/>
    </source>
</evidence>